<protein>
    <submittedName>
        <fullName evidence="1">Uncharacterized protein</fullName>
    </submittedName>
</protein>
<evidence type="ECO:0000313" key="1">
    <source>
        <dbReference type="EMBL" id="QHT08492.1"/>
    </source>
</evidence>
<organism evidence="1">
    <name type="scientific">viral metagenome</name>
    <dbReference type="NCBI Taxonomy" id="1070528"/>
    <lineage>
        <taxon>unclassified sequences</taxon>
        <taxon>metagenomes</taxon>
        <taxon>organismal metagenomes</taxon>
    </lineage>
</organism>
<sequence length="224" mass="26650">MNNQGDNSDEDEEDTTGVYFPSEYKLLTSDDLIIGHYYYVIDTTKNGNHILYERPNNNYSSGPFTYYGKYIDSYIQSKILRDLNNEVVFINIYKFYDKSGETLSDKIKYTRDNFDKKNIELYRTTNVSTYKHSYLYLDEESVVRESPPLVKEVKVINKTARNIKIPRNTNVIPVATLLDEPLSDEEELFTRIRKYFGGKKKRKTLRKNKKIYKRKNTRRYKRCN</sequence>
<reference evidence="1" key="1">
    <citation type="journal article" date="2020" name="Nature">
        <title>Giant virus diversity and host interactions through global metagenomics.</title>
        <authorList>
            <person name="Schulz F."/>
            <person name="Roux S."/>
            <person name="Paez-Espino D."/>
            <person name="Jungbluth S."/>
            <person name="Walsh D.A."/>
            <person name="Denef V.J."/>
            <person name="McMahon K.D."/>
            <person name="Konstantinidis K.T."/>
            <person name="Eloe-Fadrosh E.A."/>
            <person name="Kyrpides N.C."/>
            <person name="Woyke T."/>
        </authorList>
    </citation>
    <scope>NUCLEOTIDE SEQUENCE</scope>
    <source>
        <strain evidence="1">GVMAG-M-3300022752-66</strain>
    </source>
</reference>
<name>A0A6C0CWF1_9ZZZZ</name>
<dbReference type="AlphaFoldDB" id="A0A6C0CWF1"/>
<accession>A0A6C0CWF1</accession>
<proteinExistence type="predicted"/>
<dbReference type="EMBL" id="MN739497">
    <property type="protein sequence ID" value="QHT08492.1"/>
    <property type="molecule type" value="Genomic_DNA"/>
</dbReference>